<dbReference type="AlphaFoldDB" id="A0A1X7D1K2"/>
<evidence type="ECO:0000313" key="2">
    <source>
        <dbReference type="Proteomes" id="UP000192906"/>
    </source>
</evidence>
<dbReference type="EMBL" id="FWZU01000002">
    <property type="protein sequence ID" value="SMF06974.1"/>
    <property type="molecule type" value="Genomic_DNA"/>
</dbReference>
<dbReference type="Gene3D" id="3.40.50.450">
    <property type="match status" value="1"/>
</dbReference>
<accession>A0A1X7D1K2</accession>
<dbReference type="InterPro" id="IPR024755">
    <property type="entry name" value="cpYpsA"/>
</dbReference>
<name>A0A1X7D1K2_9BACT</name>
<dbReference type="SUPFAM" id="SSF102405">
    <property type="entry name" value="MCP/YpsA-like"/>
    <property type="match status" value="1"/>
</dbReference>
<proteinExistence type="predicted"/>
<keyword evidence="2" id="KW-1185">Reference proteome</keyword>
<dbReference type="RefSeq" id="WP_245805493.1">
    <property type="nucleotide sequence ID" value="NZ_FWZU01000002.1"/>
</dbReference>
<dbReference type="Proteomes" id="UP000192906">
    <property type="component" value="Unassembled WGS sequence"/>
</dbReference>
<gene>
    <name evidence="1" type="ORF">SAMN06295933_1529</name>
</gene>
<sequence length="216" mass="23257">MERPAPYGSKGYRSCTACLWTGPIAAFDMIPALIKSLDQVRCPNCGALLDIENNTFKTDTFELPTGFSIVSGGQTGVDRGALDAAIHLGIPHTGWCPKGRKAEDGIIPDKYNLREMDDSSYWKRTEQNVADSDGTLIFPGDCESKGTSLTIKLAKRYGKPTAVIPLDSPLALETFRAWVSSMKIKVLNIAGPRESGSPGICSATKNFLINALNSAV</sequence>
<dbReference type="Pfam" id="PF12694">
    <property type="entry name" value="cpYpsA"/>
    <property type="match status" value="1"/>
</dbReference>
<reference evidence="2" key="1">
    <citation type="submission" date="2017-04" db="EMBL/GenBank/DDBJ databases">
        <authorList>
            <person name="Varghese N."/>
            <person name="Submissions S."/>
        </authorList>
    </citation>
    <scope>NUCLEOTIDE SEQUENCE [LARGE SCALE GENOMIC DNA]</scope>
    <source>
        <strain evidence="2">K3S</strain>
    </source>
</reference>
<protein>
    <submittedName>
        <fullName evidence="1">Putative molybdenum carrier</fullName>
    </submittedName>
</protein>
<dbReference type="STRING" id="1519643.SAMN06295933_1529"/>
<organism evidence="1 2">
    <name type="scientific">Desulfovibrio gilichinskyi</name>
    <dbReference type="NCBI Taxonomy" id="1519643"/>
    <lineage>
        <taxon>Bacteria</taxon>
        <taxon>Pseudomonadati</taxon>
        <taxon>Thermodesulfobacteriota</taxon>
        <taxon>Desulfovibrionia</taxon>
        <taxon>Desulfovibrionales</taxon>
        <taxon>Desulfovibrionaceae</taxon>
        <taxon>Desulfovibrio</taxon>
    </lineage>
</organism>
<evidence type="ECO:0000313" key="1">
    <source>
        <dbReference type="EMBL" id="SMF06974.1"/>
    </source>
</evidence>